<dbReference type="KEGG" id="saci:Sinac_3052"/>
<reference evidence="2 3" key="1">
    <citation type="submission" date="2012-02" db="EMBL/GenBank/DDBJ databases">
        <title>Complete sequence of chromosome of Singulisphaera acidiphila DSM 18658.</title>
        <authorList>
            <consortium name="US DOE Joint Genome Institute (JGI-PGF)"/>
            <person name="Lucas S."/>
            <person name="Copeland A."/>
            <person name="Lapidus A."/>
            <person name="Glavina del Rio T."/>
            <person name="Dalin E."/>
            <person name="Tice H."/>
            <person name="Bruce D."/>
            <person name="Goodwin L."/>
            <person name="Pitluck S."/>
            <person name="Peters L."/>
            <person name="Ovchinnikova G."/>
            <person name="Chertkov O."/>
            <person name="Kyrpides N."/>
            <person name="Mavromatis K."/>
            <person name="Ivanova N."/>
            <person name="Brettin T."/>
            <person name="Detter J.C."/>
            <person name="Han C."/>
            <person name="Larimer F."/>
            <person name="Land M."/>
            <person name="Hauser L."/>
            <person name="Markowitz V."/>
            <person name="Cheng J.-F."/>
            <person name="Hugenholtz P."/>
            <person name="Woyke T."/>
            <person name="Wu D."/>
            <person name="Tindall B."/>
            <person name="Pomrenke H."/>
            <person name="Brambilla E."/>
            <person name="Klenk H.-P."/>
            <person name="Eisen J.A."/>
        </authorList>
    </citation>
    <scope>NUCLEOTIDE SEQUENCE [LARGE SCALE GENOMIC DNA]</scope>
    <source>
        <strain evidence="3">ATCC BAA-1392 / DSM 18658 / VKM B-2454 / MOB10</strain>
    </source>
</reference>
<gene>
    <name evidence="2" type="ordered locus">Sinac_3052</name>
</gene>
<evidence type="ECO:0000313" key="2">
    <source>
        <dbReference type="EMBL" id="AGA27333.1"/>
    </source>
</evidence>
<sequence length="123" mass="13904">MPKWEEKRTDETRKIEALFHTNFPKTDAYRFNSASIRVRVIDERFEGKSIAEREALVLPLLKKVPKKTTLLANPDSHGPFFRRLEASEQSWAIPAPVRWEASRPASGFVPPSHAPSNGPAAKP</sequence>
<name>L0DET4_SINAD</name>
<keyword evidence="3" id="KW-1185">Reference proteome</keyword>
<accession>L0DET4</accession>
<dbReference type="Proteomes" id="UP000010798">
    <property type="component" value="Chromosome"/>
</dbReference>
<dbReference type="EMBL" id="CP003364">
    <property type="protein sequence ID" value="AGA27333.1"/>
    <property type="molecule type" value="Genomic_DNA"/>
</dbReference>
<dbReference type="HOGENOM" id="CLU_2013728_0_0_0"/>
<organism evidence="2 3">
    <name type="scientific">Singulisphaera acidiphila (strain ATCC BAA-1392 / DSM 18658 / VKM B-2454 / MOB10)</name>
    <dbReference type="NCBI Taxonomy" id="886293"/>
    <lineage>
        <taxon>Bacteria</taxon>
        <taxon>Pseudomonadati</taxon>
        <taxon>Planctomycetota</taxon>
        <taxon>Planctomycetia</taxon>
        <taxon>Isosphaerales</taxon>
        <taxon>Isosphaeraceae</taxon>
        <taxon>Singulisphaera</taxon>
    </lineage>
</organism>
<protein>
    <submittedName>
        <fullName evidence="2">Uncharacterized protein</fullName>
    </submittedName>
</protein>
<evidence type="ECO:0000256" key="1">
    <source>
        <dbReference type="SAM" id="MobiDB-lite"/>
    </source>
</evidence>
<proteinExistence type="predicted"/>
<dbReference type="AlphaFoldDB" id="L0DET4"/>
<evidence type="ECO:0000313" key="3">
    <source>
        <dbReference type="Proteomes" id="UP000010798"/>
    </source>
</evidence>
<feature type="region of interest" description="Disordered" evidence="1">
    <location>
        <begin position="104"/>
        <end position="123"/>
    </location>
</feature>